<protein>
    <submittedName>
        <fullName evidence="2">Uncharacterized protein</fullName>
    </submittedName>
</protein>
<feature type="transmembrane region" description="Helical" evidence="1">
    <location>
        <begin position="95"/>
        <end position="118"/>
    </location>
</feature>
<gene>
    <name evidence="2" type="ORF">KAK11_16345</name>
</gene>
<keyword evidence="3" id="KW-1185">Reference proteome</keyword>
<feature type="transmembrane region" description="Helical" evidence="1">
    <location>
        <begin position="65"/>
        <end position="83"/>
    </location>
</feature>
<keyword evidence="1" id="KW-1133">Transmembrane helix</keyword>
<dbReference type="EMBL" id="JAGQDG010000006">
    <property type="protein sequence ID" value="MBQ0936898.1"/>
    <property type="molecule type" value="Genomic_DNA"/>
</dbReference>
<evidence type="ECO:0000256" key="1">
    <source>
        <dbReference type="SAM" id="Phobius"/>
    </source>
</evidence>
<sequence length="126" mass="13856">MNSKIILIVLFLTLGLSGACSGYYESHHRATPKAFDILFLAVSTVLVYRWYYLDAAARAYRRTALLGGAVIMLPLLALPYYLFRSRPTGQKMRALLGYFGLLVLAIVTIVLGGLPFALADVATTPR</sequence>
<proteinExistence type="predicted"/>
<dbReference type="PROSITE" id="PS51257">
    <property type="entry name" value="PROKAR_LIPOPROTEIN"/>
    <property type="match status" value="1"/>
</dbReference>
<feature type="transmembrane region" description="Helical" evidence="1">
    <location>
        <begin position="37"/>
        <end position="53"/>
    </location>
</feature>
<reference evidence="2 3" key="1">
    <citation type="submission" date="2021-04" db="EMBL/GenBank/DDBJ databases">
        <title>The genome sequence of type strain Ideonella paludis KCTC 32238.</title>
        <authorList>
            <person name="Liu Y."/>
        </authorList>
    </citation>
    <scope>NUCLEOTIDE SEQUENCE [LARGE SCALE GENOMIC DNA]</scope>
    <source>
        <strain evidence="2 3">KCTC 32238</strain>
    </source>
</reference>
<keyword evidence="1" id="KW-0472">Membrane</keyword>
<organism evidence="2 3">
    <name type="scientific">Ideonella paludis</name>
    <dbReference type="NCBI Taxonomy" id="1233411"/>
    <lineage>
        <taxon>Bacteria</taxon>
        <taxon>Pseudomonadati</taxon>
        <taxon>Pseudomonadota</taxon>
        <taxon>Betaproteobacteria</taxon>
        <taxon>Burkholderiales</taxon>
        <taxon>Sphaerotilaceae</taxon>
        <taxon>Ideonella</taxon>
    </lineage>
</organism>
<keyword evidence="1" id="KW-0812">Transmembrane</keyword>
<name>A0ABS5E0I0_9BURK</name>
<evidence type="ECO:0000313" key="2">
    <source>
        <dbReference type="EMBL" id="MBQ0936898.1"/>
    </source>
</evidence>
<accession>A0ABS5E0I0</accession>
<dbReference type="RefSeq" id="WP_210810298.1">
    <property type="nucleotide sequence ID" value="NZ_JAGQDG010000006.1"/>
</dbReference>
<evidence type="ECO:0000313" key="3">
    <source>
        <dbReference type="Proteomes" id="UP000672097"/>
    </source>
</evidence>
<comment type="caution">
    <text evidence="2">The sequence shown here is derived from an EMBL/GenBank/DDBJ whole genome shotgun (WGS) entry which is preliminary data.</text>
</comment>
<dbReference type="Proteomes" id="UP000672097">
    <property type="component" value="Unassembled WGS sequence"/>
</dbReference>